<organism evidence="2 3">
    <name type="scientific">Pleuronectes platessa</name>
    <name type="common">European plaice</name>
    <dbReference type="NCBI Taxonomy" id="8262"/>
    <lineage>
        <taxon>Eukaryota</taxon>
        <taxon>Metazoa</taxon>
        <taxon>Chordata</taxon>
        <taxon>Craniata</taxon>
        <taxon>Vertebrata</taxon>
        <taxon>Euteleostomi</taxon>
        <taxon>Actinopterygii</taxon>
        <taxon>Neopterygii</taxon>
        <taxon>Teleostei</taxon>
        <taxon>Neoteleostei</taxon>
        <taxon>Acanthomorphata</taxon>
        <taxon>Carangaria</taxon>
        <taxon>Pleuronectiformes</taxon>
        <taxon>Pleuronectoidei</taxon>
        <taxon>Pleuronectidae</taxon>
        <taxon>Pleuronectes</taxon>
    </lineage>
</organism>
<feature type="region of interest" description="Disordered" evidence="1">
    <location>
        <begin position="1"/>
        <end position="32"/>
    </location>
</feature>
<evidence type="ECO:0000313" key="3">
    <source>
        <dbReference type="Proteomes" id="UP001153269"/>
    </source>
</evidence>
<comment type="caution">
    <text evidence="2">The sequence shown here is derived from an EMBL/GenBank/DDBJ whole genome shotgun (WGS) entry which is preliminary data.</text>
</comment>
<proteinExistence type="predicted"/>
<name>A0A9N7UDH5_PLEPL</name>
<dbReference type="Proteomes" id="UP001153269">
    <property type="component" value="Unassembled WGS sequence"/>
</dbReference>
<dbReference type="EMBL" id="CADEAL010001035">
    <property type="protein sequence ID" value="CAB1428279.1"/>
    <property type="molecule type" value="Genomic_DNA"/>
</dbReference>
<sequence length="132" mass="14767">MEEEEAEAVPEVKAEGDVEEEEDLKQEENASSMAWMRGTSAWRRRSYTFHCHAEKNSSIGLRNGEAHMGMAVEDPILCNGCTECYITPTLPWDIDYSPVASDVSSPPSCSRQVEPSLIYVNELMLDLLSIHS</sequence>
<accession>A0A9N7UDH5</accession>
<reference evidence="2" key="1">
    <citation type="submission" date="2020-03" db="EMBL/GenBank/DDBJ databases">
        <authorList>
            <person name="Weist P."/>
        </authorList>
    </citation>
    <scope>NUCLEOTIDE SEQUENCE</scope>
</reference>
<dbReference type="AlphaFoldDB" id="A0A9N7UDH5"/>
<evidence type="ECO:0000256" key="1">
    <source>
        <dbReference type="SAM" id="MobiDB-lite"/>
    </source>
</evidence>
<keyword evidence="3" id="KW-1185">Reference proteome</keyword>
<gene>
    <name evidence="2" type="ORF">PLEPLA_LOCUS16245</name>
</gene>
<protein>
    <submittedName>
        <fullName evidence="2">Uncharacterized protein</fullName>
    </submittedName>
</protein>
<evidence type="ECO:0000313" key="2">
    <source>
        <dbReference type="EMBL" id="CAB1428279.1"/>
    </source>
</evidence>